<evidence type="ECO:0000256" key="12">
    <source>
        <dbReference type="PIRSR" id="PIRSR605708-2"/>
    </source>
</evidence>
<evidence type="ECO:0000256" key="4">
    <source>
        <dbReference type="ARBA" id="ARBA00013127"/>
    </source>
</evidence>
<comment type="caution">
    <text evidence="16">The sequence shown here is derived from an EMBL/GenBank/DDBJ whole genome shotgun (WGS) entry which is preliminary data.</text>
</comment>
<dbReference type="PANTHER" id="PTHR11056:SF0">
    <property type="entry name" value="HOMOGENTISATE 1,2-DIOXYGENASE"/>
    <property type="match status" value="1"/>
</dbReference>
<evidence type="ECO:0000256" key="3">
    <source>
        <dbReference type="ARBA" id="ARBA00007757"/>
    </source>
</evidence>
<dbReference type="FunCoup" id="A0A2P6N3Z1">
    <property type="interactions" value="4"/>
</dbReference>
<dbReference type="InterPro" id="IPR027417">
    <property type="entry name" value="P-loop_NTPase"/>
</dbReference>
<comment type="cofactor">
    <cofactor evidence="1 12">
        <name>Fe cation</name>
        <dbReference type="ChEBI" id="CHEBI:24875"/>
    </cofactor>
</comment>
<dbReference type="Gene3D" id="3.40.50.300">
    <property type="entry name" value="P-loop containing nucleotide triphosphate hydrolases"/>
    <property type="match status" value="1"/>
</dbReference>
<dbReference type="InterPro" id="IPR005225">
    <property type="entry name" value="Small_GTP-bd"/>
</dbReference>
<dbReference type="GO" id="GO:0046872">
    <property type="term" value="F:metal ion binding"/>
    <property type="evidence" value="ECO:0007669"/>
    <property type="project" value="UniProtKB-KW"/>
</dbReference>
<dbReference type="GO" id="GO:0003924">
    <property type="term" value="F:GTPase activity"/>
    <property type="evidence" value="ECO:0007669"/>
    <property type="project" value="InterPro"/>
</dbReference>
<dbReference type="GO" id="GO:0005525">
    <property type="term" value="F:GTP binding"/>
    <property type="evidence" value="ECO:0007669"/>
    <property type="project" value="InterPro"/>
</dbReference>
<organism evidence="16 17">
    <name type="scientific">Planoprotostelium fungivorum</name>
    <dbReference type="NCBI Taxonomy" id="1890364"/>
    <lineage>
        <taxon>Eukaryota</taxon>
        <taxon>Amoebozoa</taxon>
        <taxon>Evosea</taxon>
        <taxon>Variosea</taxon>
        <taxon>Cavosteliida</taxon>
        <taxon>Cavosteliaceae</taxon>
        <taxon>Planoprotostelium</taxon>
    </lineage>
</organism>
<dbReference type="Gene3D" id="2.60.120.10">
    <property type="entry name" value="Jelly Rolls"/>
    <property type="match status" value="1"/>
</dbReference>
<name>A0A2P6N3Z1_9EUKA</name>
<dbReference type="Pfam" id="PF00071">
    <property type="entry name" value="Ras"/>
    <property type="match status" value="1"/>
</dbReference>
<evidence type="ECO:0000256" key="1">
    <source>
        <dbReference type="ARBA" id="ARBA00001962"/>
    </source>
</evidence>
<keyword evidence="10" id="KW-0585">Phenylalanine catabolism</keyword>
<comment type="similarity">
    <text evidence="3">Belongs to the homogentisate dioxygenase family.</text>
</comment>
<evidence type="ECO:0000256" key="10">
    <source>
        <dbReference type="ARBA" id="ARBA00023232"/>
    </source>
</evidence>
<evidence type="ECO:0000256" key="8">
    <source>
        <dbReference type="ARBA" id="ARBA00023002"/>
    </source>
</evidence>
<dbReference type="Pfam" id="PF20510">
    <property type="entry name" value="HgmA_N"/>
    <property type="match status" value="1"/>
</dbReference>
<keyword evidence="5 12" id="KW-0479">Metal-binding</keyword>
<feature type="binding site" evidence="12">
    <location>
        <position position="350"/>
    </location>
    <ligand>
        <name>Fe cation</name>
        <dbReference type="ChEBI" id="CHEBI:24875"/>
    </ligand>
</feature>
<keyword evidence="7 16" id="KW-0223">Dioxygenase</keyword>
<dbReference type="InterPro" id="IPR001806">
    <property type="entry name" value="Small_GTPase"/>
</dbReference>
<evidence type="ECO:0000256" key="2">
    <source>
        <dbReference type="ARBA" id="ARBA00004704"/>
    </source>
</evidence>
<dbReference type="GO" id="GO:0005737">
    <property type="term" value="C:cytoplasm"/>
    <property type="evidence" value="ECO:0007669"/>
    <property type="project" value="TreeGrafter"/>
</dbReference>
<evidence type="ECO:0000256" key="7">
    <source>
        <dbReference type="ARBA" id="ARBA00022964"/>
    </source>
</evidence>
<dbReference type="InParanoid" id="A0A2P6N3Z1"/>
<feature type="domain" description="Homogentisate 1,2-dioxygenase C-terminal" evidence="14">
    <location>
        <begin position="290"/>
        <end position="441"/>
    </location>
</feature>
<dbReference type="InterPro" id="IPR046451">
    <property type="entry name" value="HgmA_C"/>
</dbReference>
<evidence type="ECO:0000256" key="9">
    <source>
        <dbReference type="ARBA" id="ARBA00023004"/>
    </source>
</evidence>
<evidence type="ECO:0000313" key="17">
    <source>
        <dbReference type="Proteomes" id="UP000241769"/>
    </source>
</evidence>
<evidence type="ECO:0000256" key="11">
    <source>
        <dbReference type="PIRSR" id="PIRSR605708-1"/>
    </source>
</evidence>
<dbReference type="InterPro" id="IPR005708">
    <property type="entry name" value="Homogentis_dOase"/>
</dbReference>
<proteinExistence type="inferred from homology"/>
<dbReference type="InterPro" id="IPR011051">
    <property type="entry name" value="RmlC_Cupin_sf"/>
</dbReference>
<accession>A0A2P6N3Z1</accession>
<evidence type="ECO:0000256" key="13">
    <source>
        <dbReference type="SAM" id="MobiDB-lite"/>
    </source>
</evidence>
<feature type="binding site" evidence="12">
    <location>
        <position position="344"/>
    </location>
    <ligand>
        <name>Fe cation</name>
        <dbReference type="ChEBI" id="CHEBI:24875"/>
    </ligand>
</feature>
<dbReference type="Pfam" id="PF04209">
    <property type="entry name" value="HgmA_C"/>
    <property type="match status" value="1"/>
</dbReference>
<feature type="binding site" evidence="12">
    <location>
        <position position="359"/>
    </location>
    <ligand>
        <name>homogentisate</name>
        <dbReference type="ChEBI" id="CHEBI:16169"/>
    </ligand>
</feature>
<dbReference type="GO" id="GO:0006559">
    <property type="term" value="P:L-phenylalanine catabolic process"/>
    <property type="evidence" value="ECO:0007669"/>
    <property type="project" value="UniProtKB-UniPathway"/>
</dbReference>
<evidence type="ECO:0000313" key="16">
    <source>
        <dbReference type="EMBL" id="PRP78653.1"/>
    </source>
</evidence>
<evidence type="ECO:0000256" key="5">
    <source>
        <dbReference type="ARBA" id="ARBA00022723"/>
    </source>
</evidence>
<reference evidence="16 17" key="1">
    <citation type="journal article" date="2018" name="Genome Biol. Evol.">
        <title>Multiple Roots of Fruiting Body Formation in Amoebozoa.</title>
        <authorList>
            <person name="Hillmann F."/>
            <person name="Forbes G."/>
            <person name="Novohradska S."/>
            <person name="Ferling I."/>
            <person name="Riege K."/>
            <person name="Groth M."/>
            <person name="Westermann M."/>
            <person name="Marz M."/>
            <person name="Spaller T."/>
            <person name="Winckler T."/>
            <person name="Schaap P."/>
            <person name="Glockner G."/>
        </authorList>
    </citation>
    <scope>NUCLEOTIDE SEQUENCE [LARGE SCALE GENOMIC DNA]</scope>
    <source>
        <strain evidence="16 17">Jena</strain>
    </source>
</reference>
<dbReference type="EMBL" id="MDYQ01000212">
    <property type="protein sequence ID" value="PRP78653.1"/>
    <property type="molecule type" value="Genomic_DNA"/>
</dbReference>
<dbReference type="SUPFAM" id="SSF52540">
    <property type="entry name" value="P-loop containing nucleoside triphosphate hydrolases"/>
    <property type="match status" value="1"/>
</dbReference>
<keyword evidence="6" id="KW-0828">Tyrosine catabolism</keyword>
<dbReference type="EC" id="1.13.11.5" evidence="4"/>
<feature type="region of interest" description="Disordered" evidence="13">
    <location>
        <begin position="630"/>
        <end position="654"/>
    </location>
</feature>
<dbReference type="PROSITE" id="PS51421">
    <property type="entry name" value="RAS"/>
    <property type="match status" value="1"/>
</dbReference>
<dbReference type="CDD" id="cd00876">
    <property type="entry name" value="Ras"/>
    <property type="match status" value="1"/>
</dbReference>
<dbReference type="SUPFAM" id="SSF51182">
    <property type="entry name" value="RmlC-like cupins"/>
    <property type="match status" value="1"/>
</dbReference>
<dbReference type="CDD" id="cd07000">
    <property type="entry name" value="cupin_HGO_N"/>
    <property type="match status" value="1"/>
</dbReference>
<dbReference type="InterPro" id="IPR014710">
    <property type="entry name" value="RmlC-like_jellyroll"/>
</dbReference>
<dbReference type="PROSITE" id="PS51419">
    <property type="entry name" value="RAB"/>
    <property type="match status" value="1"/>
</dbReference>
<dbReference type="GO" id="GO:0004411">
    <property type="term" value="F:homogentisate 1,2-dioxygenase activity"/>
    <property type="evidence" value="ECO:0007669"/>
    <property type="project" value="UniProtKB-EC"/>
</dbReference>
<dbReference type="AlphaFoldDB" id="A0A2P6N3Z1"/>
<sequence length="654" mass="73676">MTSSKEKYQYMPGFGNHFTSEAIPDTLPLGQNSPQKCPKGLYAEQLSGTAFTVPRVHNQRSWLYRIRPSVCHSVYKPYTDNHFITADFSKEKNKPVPNQYRWKPHPLPSADKQVHFIDGLKTLAGVGDPALKHGCSVHMYACNTSMNDLSFFDSDGDLLIVPQLGTLDIRTEFGLMELKTEREKVRPGEIAVIQRGIQFSVNVSETSRGYVLEVYNGHFKIPDLGPIGANGLANPRDFLTPVAAFEDRSVQWKVISKFCGRLFTHERDHSPFNVVAWHGNYAPCKYDLALFNTMNTVSFDHADPSIFTVLTCSTMEPGVAVADFVIFPPRWTVAENTFRPPYFHRNCMSEFMGLIRGVYEAKEEGFVPGGASLHSCMVAHGPDTETFYKASEASLQPAKIPDTTLAFMFESTYMLHVTDYAQENHVDEKYNDCWQGLKSNFRHEPNCQVDVKEGKKNLFFAALIRSTSHHDIQARYPRGKSALTIQLAQNHFIPEYDPTIENSYRKNLMVDNIVCMVDLLDTAGQEEFAAMRDPYIRSGEGFLIVYSITSEASFRKVSQMYNQIVRVKEEPNPCVVIVGNKIDLERDREVSTSDGKDFATSINSPFFEASAKTRINVEEPFAALVRQLRQKKGSEPAATSKPTPEKKKGGCIIL</sequence>
<dbReference type="OrthoDB" id="1689029at2759"/>
<feature type="binding site" evidence="12">
    <location>
        <position position="380"/>
    </location>
    <ligand>
        <name>Fe cation</name>
        <dbReference type="ChEBI" id="CHEBI:24875"/>
    </ligand>
</feature>
<evidence type="ECO:0000259" key="14">
    <source>
        <dbReference type="Pfam" id="PF04209"/>
    </source>
</evidence>
<evidence type="ECO:0000256" key="6">
    <source>
        <dbReference type="ARBA" id="ARBA00022878"/>
    </source>
</evidence>
<evidence type="ECO:0000259" key="15">
    <source>
        <dbReference type="Pfam" id="PF20510"/>
    </source>
</evidence>
<feature type="domain" description="Homogentisate 1,2-dioxygenase N-terminal" evidence="15">
    <location>
        <begin position="9"/>
        <end position="288"/>
    </location>
</feature>
<dbReference type="SMART" id="SM00173">
    <property type="entry name" value="RAS"/>
    <property type="match status" value="1"/>
</dbReference>
<dbReference type="UniPathway" id="UPA00139">
    <property type="reaction ID" value="UER00339"/>
</dbReference>
<feature type="binding site" evidence="12">
    <location>
        <position position="380"/>
    </location>
    <ligand>
        <name>homogentisate</name>
        <dbReference type="ChEBI" id="CHEBI:16169"/>
    </ligand>
</feature>
<keyword evidence="8" id="KW-0560">Oxidoreductase</keyword>
<dbReference type="NCBIfam" id="TIGR01015">
    <property type="entry name" value="hmgA"/>
    <property type="match status" value="1"/>
</dbReference>
<dbReference type="NCBIfam" id="TIGR00231">
    <property type="entry name" value="small_GTP"/>
    <property type="match status" value="1"/>
</dbReference>
<dbReference type="PRINTS" id="PR00449">
    <property type="entry name" value="RASTRNSFRMNG"/>
</dbReference>
<gene>
    <name evidence="16" type="ORF">PROFUN_13486</name>
</gene>
<keyword evidence="17" id="KW-1185">Reference proteome</keyword>
<dbReference type="FunFam" id="2.60.120.10:FF:000034">
    <property type="entry name" value="Homogentisate 1,2-dioxygenase"/>
    <property type="match status" value="1"/>
</dbReference>
<dbReference type="STRING" id="1890364.A0A2P6N3Z1"/>
<dbReference type="PANTHER" id="PTHR11056">
    <property type="entry name" value="HOMOGENTISATE 1,2-DIOXYGENASE"/>
    <property type="match status" value="1"/>
</dbReference>
<dbReference type="GO" id="GO:0006572">
    <property type="term" value="P:L-tyrosine catabolic process"/>
    <property type="evidence" value="ECO:0007669"/>
    <property type="project" value="UniProtKB-KW"/>
</dbReference>
<dbReference type="SMART" id="SM00175">
    <property type="entry name" value="RAB"/>
    <property type="match status" value="1"/>
</dbReference>
<feature type="active site" description="Proton acceptor" evidence="11">
    <location>
        <position position="301"/>
    </location>
</feature>
<dbReference type="Proteomes" id="UP000241769">
    <property type="component" value="Unassembled WGS sequence"/>
</dbReference>
<keyword evidence="9 12" id="KW-0408">Iron</keyword>
<protein>
    <recommendedName>
        <fullName evidence="4">homogentisate 1,2-dioxygenase</fullName>
        <ecNumber evidence="4">1.13.11.5</ecNumber>
    </recommendedName>
</protein>
<dbReference type="InterPro" id="IPR046452">
    <property type="entry name" value="HgmA_N"/>
</dbReference>
<dbReference type="FunFam" id="3.40.50.300:FF:001423">
    <property type="entry name" value="Ras family GTPase"/>
    <property type="match status" value="1"/>
</dbReference>
<dbReference type="SMART" id="SM00174">
    <property type="entry name" value="RHO"/>
    <property type="match status" value="1"/>
</dbReference>
<comment type="pathway">
    <text evidence="2">Amino-acid degradation; L-phenylalanine degradation; acetoacetate and fumarate from L-phenylalanine: step 4/6.</text>
</comment>